<dbReference type="Proteomes" id="UP000192578">
    <property type="component" value="Unassembled WGS sequence"/>
</dbReference>
<comment type="caution">
    <text evidence="2">The sequence shown here is derived from an EMBL/GenBank/DDBJ whole genome shotgun (WGS) entry which is preliminary data.</text>
</comment>
<gene>
    <name evidence="2" type="ORF">BV898_09847</name>
</gene>
<dbReference type="PANTHER" id="PTHR12507">
    <property type="entry name" value="REDUCED GROWTH PHENOTYPE 1 RGP1, YEAST -RELATED"/>
    <property type="match status" value="1"/>
</dbReference>
<keyword evidence="3" id="KW-1185">Reference proteome</keyword>
<dbReference type="InterPro" id="IPR014848">
    <property type="entry name" value="Rgp1"/>
</dbReference>
<protein>
    <submittedName>
        <fullName evidence="2">RAB6A-GEF complex partner protein 2</fullName>
    </submittedName>
</protein>
<dbReference type="Pfam" id="PF08737">
    <property type="entry name" value="Rgp1"/>
    <property type="match status" value="1"/>
</dbReference>
<name>A0A1W0WLN5_HYPEX</name>
<dbReference type="AlphaFoldDB" id="A0A1W0WLN5"/>
<dbReference type="OrthoDB" id="1918at2759"/>
<reference evidence="3" key="1">
    <citation type="submission" date="2017-01" db="EMBL/GenBank/DDBJ databases">
        <title>Comparative genomics of anhydrobiosis in the tardigrade Hypsibius dujardini.</title>
        <authorList>
            <person name="Yoshida Y."/>
            <person name="Koutsovoulos G."/>
            <person name="Laetsch D."/>
            <person name="Stevens L."/>
            <person name="Kumar S."/>
            <person name="Horikawa D."/>
            <person name="Ishino K."/>
            <person name="Komine S."/>
            <person name="Tomita M."/>
            <person name="Blaxter M."/>
            <person name="Arakawa K."/>
        </authorList>
    </citation>
    <scope>NUCLEOTIDE SEQUENCE [LARGE SCALE GENOMIC DNA]</scope>
    <source>
        <strain evidence="3">Z151</strain>
    </source>
</reference>
<proteinExistence type="predicted"/>
<dbReference type="EMBL" id="MTYJ01000079">
    <property type="protein sequence ID" value="OQV16077.1"/>
    <property type="molecule type" value="Genomic_DNA"/>
</dbReference>
<organism evidence="2 3">
    <name type="scientific">Hypsibius exemplaris</name>
    <name type="common">Freshwater tardigrade</name>
    <dbReference type="NCBI Taxonomy" id="2072580"/>
    <lineage>
        <taxon>Eukaryota</taxon>
        <taxon>Metazoa</taxon>
        <taxon>Ecdysozoa</taxon>
        <taxon>Tardigrada</taxon>
        <taxon>Eutardigrada</taxon>
        <taxon>Parachela</taxon>
        <taxon>Hypsibioidea</taxon>
        <taxon>Hypsibiidae</taxon>
        <taxon>Hypsibius</taxon>
    </lineage>
</organism>
<evidence type="ECO:0000313" key="2">
    <source>
        <dbReference type="EMBL" id="OQV16077.1"/>
    </source>
</evidence>
<evidence type="ECO:0000313" key="3">
    <source>
        <dbReference type="Proteomes" id="UP000192578"/>
    </source>
</evidence>
<accession>A0A1W0WLN5</accession>
<feature type="region of interest" description="Disordered" evidence="1">
    <location>
        <begin position="222"/>
        <end position="242"/>
    </location>
</feature>
<sequence>MIEFVARLARGAVYFTGEELECWITLRNVVVLPPTTPPDSAGHLVASPDAGKLNGRPEGAAVAFLSGQIHCQCLVEDSKMNVPARPNHGLERQDSSGGRRVSGMAPGPETNSFCLLATIPKLLAGNLDLEPGEEFNVLFSEIVPRDAMSPSFRGLALRYQWKLAFQCQVLGQQTTTIYIPLWIMVIPDLDRLLGLAEMDGRRSSMNGVPADDKAATSVETTALTNGTNGKDSPSPNSSSVALTNGSDAVTAAKSVLTLDMAMQILDSLTSRKNARSFNIDSSHGRIGVLVLTKTRFRLGEDIYGKFDFTDRSVTCVQYLVSLIGEEHICEEHRKAKSVAFSENIVSKSHDFCLCLTQSNFILPVPLHVTSSFASEIVEFRWKLRFEFALSSEMFHLEVPSVGNENQSVLWRPPLRVPVETILWDVPIDIYPTDPIQVHSVHMRESLVSDVRVKL</sequence>
<evidence type="ECO:0000256" key="1">
    <source>
        <dbReference type="SAM" id="MobiDB-lite"/>
    </source>
</evidence>